<dbReference type="RefSeq" id="XP_030740267.1">
    <property type="nucleotide sequence ID" value="XM_030884407.2"/>
</dbReference>
<reference evidence="15" key="1">
    <citation type="submission" date="2025-08" db="UniProtKB">
        <authorList>
            <consortium name="RefSeq"/>
        </authorList>
    </citation>
    <scope>IDENTIFICATION</scope>
</reference>
<keyword evidence="4" id="KW-0812">Transmembrane</keyword>
<keyword evidence="9" id="KW-0472">Membrane</keyword>
<dbReference type="PANTHER" id="PTHR14519:SF8">
    <property type="entry name" value="VITAMIN K EPOXIDE REDUCTASE COMPLEX SUBUNIT 1"/>
    <property type="match status" value="1"/>
</dbReference>
<evidence type="ECO:0000256" key="4">
    <source>
        <dbReference type="ARBA" id="ARBA00022692"/>
    </source>
</evidence>
<name>A0ABM1VIK7_ECHTE</name>
<gene>
    <name evidence="15" type="primary">VKORC1</name>
</gene>
<keyword evidence="5" id="KW-0874">Quinone</keyword>
<keyword evidence="8" id="KW-0560">Oxidoreductase</keyword>
<evidence type="ECO:0000256" key="12">
    <source>
        <dbReference type="SAM" id="SignalP"/>
    </source>
</evidence>
<evidence type="ECO:0000256" key="3">
    <source>
        <dbReference type="ARBA" id="ARBA00012278"/>
    </source>
</evidence>
<sequence length="92" mass="9868">MGATWRHPGWARLALCLAGLVVSVYALHVKAARARDPHYRALCDVGTAISCSRVFSSRLRPRPLGLPPAGAELPGVSGWFSLPGLDPLLRPL</sequence>
<evidence type="ECO:0000259" key="13">
    <source>
        <dbReference type="Pfam" id="PF07884"/>
    </source>
</evidence>
<organism evidence="14 15">
    <name type="scientific">Echinops telfairi</name>
    <name type="common">Lesser hedgehog tenrec</name>
    <dbReference type="NCBI Taxonomy" id="9371"/>
    <lineage>
        <taxon>Eukaryota</taxon>
        <taxon>Metazoa</taxon>
        <taxon>Chordata</taxon>
        <taxon>Craniata</taxon>
        <taxon>Vertebrata</taxon>
        <taxon>Euteleostomi</taxon>
        <taxon>Mammalia</taxon>
        <taxon>Eutheria</taxon>
        <taxon>Afrotheria</taxon>
        <taxon>Tenrecidae</taxon>
        <taxon>Tenrecinae</taxon>
        <taxon>Echinops</taxon>
    </lineage>
</organism>
<dbReference type="Pfam" id="PF07884">
    <property type="entry name" value="VKOR"/>
    <property type="match status" value="1"/>
</dbReference>
<dbReference type="Proteomes" id="UP000694863">
    <property type="component" value="Unplaced"/>
</dbReference>
<accession>A0ABM1VIK7</accession>
<keyword evidence="11" id="KW-0676">Redox-active center</keyword>
<evidence type="ECO:0000256" key="7">
    <source>
        <dbReference type="ARBA" id="ARBA00022989"/>
    </source>
</evidence>
<dbReference type="GeneID" id="101659528"/>
<evidence type="ECO:0000256" key="9">
    <source>
        <dbReference type="ARBA" id="ARBA00023136"/>
    </source>
</evidence>
<keyword evidence="6" id="KW-0256">Endoplasmic reticulum</keyword>
<feature type="domain" description="Vitamin K epoxide reductase" evidence="13">
    <location>
        <begin position="10"/>
        <end position="58"/>
    </location>
</feature>
<evidence type="ECO:0000256" key="5">
    <source>
        <dbReference type="ARBA" id="ARBA00022719"/>
    </source>
</evidence>
<feature type="chain" id="PRO_5046685903" description="vitamin-K-epoxide reductase (warfarin-sensitive)" evidence="12">
    <location>
        <begin position="27"/>
        <end position="92"/>
    </location>
</feature>
<dbReference type="InterPro" id="IPR038354">
    <property type="entry name" value="VKOR_sf"/>
</dbReference>
<dbReference type="InterPro" id="IPR012932">
    <property type="entry name" value="VKOR"/>
</dbReference>
<keyword evidence="10" id="KW-1015">Disulfide bond</keyword>
<feature type="signal peptide" evidence="12">
    <location>
        <begin position="1"/>
        <end position="26"/>
    </location>
</feature>
<keyword evidence="14" id="KW-1185">Reference proteome</keyword>
<dbReference type="InterPro" id="IPR042406">
    <property type="entry name" value="VKORC1/VKORC1L1"/>
</dbReference>
<dbReference type="Gene3D" id="1.20.1440.130">
    <property type="entry name" value="VKOR domain"/>
    <property type="match status" value="1"/>
</dbReference>
<evidence type="ECO:0000256" key="2">
    <source>
        <dbReference type="ARBA" id="ARBA00006214"/>
    </source>
</evidence>
<keyword evidence="12" id="KW-0732">Signal</keyword>
<dbReference type="PANTHER" id="PTHR14519">
    <property type="entry name" value="VITAMIN K EPOXIDE REDUCTASE COMPLEX, SUBUNIT 1"/>
    <property type="match status" value="1"/>
</dbReference>
<proteinExistence type="inferred from homology"/>
<comment type="subcellular location">
    <subcellularLocation>
        <location evidence="1">Endoplasmic reticulum membrane</location>
        <topology evidence="1">Multi-pass membrane protein</topology>
    </subcellularLocation>
</comment>
<evidence type="ECO:0000256" key="10">
    <source>
        <dbReference type="ARBA" id="ARBA00023157"/>
    </source>
</evidence>
<evidence type="ECO:0000313" key="15">
    <source>
        <dbReference type="RefSeq" id="XP_030740267.1"/>
    </source>
</evidence>
<protein>
    <recommendedName>
        <fullName evidence="3">vitamin-K-epoxide reductase (warfarin-sensitive)</fullName>
        <ecNumber evidence="3">1.17.4.4</ecNumber>
    </recommendedName>
</protein>
<evidence type="ECO:0000256" key="11">
    <source>
        <dbReference type="ARBA" id="ARBA00023284"/>
    </source>
</evidence>
<evidence type="ECO:0000313" key="14">
    <source>
        <dbReference type="Proteomes" id="UP000694863"/>
    </source>
</evidence>
<dbReference type="EC" id="1.17.4.4" evidence="3"/>
<keyword evidence="7" id="KW-1133">Transmembrane helix</keyword>
<evidence type="ECO:0000256" key="1">
    <source>
        <dbReference type="ARBA" id="ARBA00004477"/>
    </source>
</evidence>
<evidence type="ECO:0000256" key="8">
    <source>
        <dbReference type="ARBA" id="ARBA00023002"/>
    </source>
</evidence>
<comment type="similarity">
    <text evidence="2">Belongs to the VKOR family.</text>
</comment>
<evidence type="ECO:0000256" key="6">
    <source>
        <dbReference type="ARBA" id="ARBA00022824"/>
    </source>
</evidence>